<dbReference type="Proteomes" id="UP001290455">
    <property type="component" value="Unassembled WGS sequence"/>
</dbReference>
<dbReference type="RefSeq" id="WP_322445143.1">
    <property type="nucleotide sequence ID" value="NZ_JAXOFX010000002.1"/>
</dbReference>
<proteinExistence type="predicted"/>
<dbReference type="EMBL" id="JAXOFX010000002">
    <property type="protein sequence ID" value="MDZ5471069.1"/>
    <property type="molecule type" value="Genomic_DNA"/>
</dbReference>
<accession>A0ABU5IV92</accession>
<keyword evidence="2" id="KW-1185">Reference proteome</keyword>
<reference evidence="1 2" key="1">
    <citation type="submission" date="2023-11" db="EMBL/GenBank/DDBJ databases">
        <title>Bacillus jintuensis, isolated from a mudflat on the Beibu Gulf coast.</title>
        <authorList>
            <person name="Li M."/>
        </authorList>
    </citation>
    <scope>NUCLEOTIDE SEQUENCE [LARGE SCALE GENOMIC DNA]</scope>
    <source>
        <strain evidence="1 2">31A1R</strain>
        <plasmid evidence="1">unnamed</plasmid>
    </source>
</reference>
<protein>
    <recommendedName>
        <fullName evidence="3">GAF domain-containing protein</fullName>
    </recommendedName>
</protein>
<name>A0ABU5IV92_9BACI</name>
<keyword evidence="1" id="KW-0614">Plasmid</keyword>
<geneLocation type="plasmid" evidence="1">
    <name>unnamed</name>
</geneLocation>
<organism evidence="1 2">
    <name type="scientific">Robertmurraya mangrovi</name>
    <dbReference type="NCBI Taxonomy" id="3098077"/>
    <lineage>
        <taxon>Bacteria</taxon>
        <taxon>Bacillati</taxon>
        <taxon>Bacillota</taxon>
        <taxon>Bacilli</taxon>
        <taxon>Bacillales</taxon>
        <taxon>Bacillaceae</taxon>
        <taxon>Robertmurraya</taxon>
    </lineage>
</organism>
<evidence type="ECO:0000313" key="1">
    <source>
        <dbReference type="EMBL" id="MDZ5471069.1"/>
    </source>
</evidence>
<dbReference type="SUPFAM" id="SSF55781">
    <property type="entry name" value="GAF domain-like"/>
    <property type="match status" value="1"/>
</dbReference>
<dbReference type="InterPro" id="IPR029016">
    <property type="entry name" value="GAF-like_dom_sf"/>
</dbReference>
<evidence type="ECO:0000313" key="2">
    <source>
        <dbReference type="Proteomes" id="UP001290455"/>
    </source>
</evidence>
<sequence>MLNSISSKESYHPLMEAIDFFTQRFHIDHILQYGLIFSKRIIKLDKTALFIKKENRYFLHGDSDFKINVSVMNGSPKLEELPLFNGRIILEHFEDYFSIDVIETYQLKLVIPLINDTELIGLIVSNGKGEDPLTPEELFLAETLMKLINLSIENNLRIIDTNGMKKELDQKLFDLFVINQSTKALLSELDMDKLYSLATDVFSEVSGSRITTFGVYDEIDDKLKIVGYRNVSSFQSVYTEFSLHKNVLPCKVVLHIEKDLELIKELFIEWERFTDINAKYIVLILKQEIIGMVTLGECISGNDYTESTFELIETLSSSTCIALTNAKQFKTISLQKQMNEEKFRTLQLFNHLSRNINICETEEELLSVSLKTIELAFGVEHAFFAKQRKGNQYYIISSIQSKHNGKHFHLANDFYQDFGEIFVQYENRSLNQYFGDDSFVSSLGETNGLIISPIMQRKNSYHTEEEPMYLLVILNAKRRFKGEDVLVMETLTQNMKPVLYHMNKVRNSQKDFFLRVEEELRAKESIRDVIIYWRKLSNPFYDYKEEIESNLLLADEELYEFNGYQFIVGHKWYKELEQWFFIVNPTNIEQIILDVSEKSG</sequence>
<comment type="caution">
    <text evidence="1">The sequence shown here is derived from an EMBL/GenBank/DDBJ whole genome shotgun (WGS) entry which is preliminary data.</text>
</comment>
<dbReference type="Gene3D" id="3.30.450.40">
    <property type="match status" value="1"/>
</dbReference>
<evidence type="ECO:0008006" key="3">
    <source>
        <dbReference type="Google" id="ProtNLM"/>
    </source>
</evidence>
<gene>
    <name evidence="1" type="ORF">SM124_04815</name>
</gene>